<comment type="caution">
    <text evidence="2">The sequence shown here is derived from an EMBL/GenBank/DDBJ whole genome shotgun (WGS) entry which is preliminary data.</text>
</comment>
<dbReference type="PANTHER" id="PTHR47481">
    <property type="match status" value="1"/>
</dbReference>
<feature type="region of interest" description="Disordered" evidence="1">
    <location>
        <begin position="176"/>
        <end position="197"/>
    </location>
</feature>
<evidence type="ECO:0000313" key="2">
    <source>
        <dbReference type="EMBL" id="KAK5784971.1"/>
    </source>
</evidence>
<protein>
    <submittedName>
        <fullName evidence="2">Uncharacterized protein</fullName>
    </submittedName>
</protein>
<gene>
    <name evidence="2" type="ORF">PVK06_039512</name>
</gene>
<feature type="compositionally biased region" description="Basic and acidic residues" evidence="1">
    <location>
        <begin position="188"/>
        <end position="197"/>
    </location>
</feature>
<name>A0ABR0N3A8_GOSAR</name>
<accession>A0ABR0N3A8</accession>
<organism evidence="2 3">
    <name type="scientific">Gossypium arboreum</name>
    <name type="common">Tree cotton</name>
    <name type="synonym">Gossypium nanking</name>
    <dbReference type="NCBI Taxonomy" id="29729"/>
    <lineage>
        <taxon>Eukaryota</taxon>
        <taxon>Viridiplantae</taxon>
        <taxon>Streptophyta</taxon>
        <taxon>Embryophyta</taxon>
        <taxon>Tracheophyta</taxon>
        <taxon>Spermatophyta</taxon>
        <taxon>Magnoliopsida</taxon>
        <taxon>eudicotyledons</taxon>
        <taxon>Gunneridae</taxon>
        <taxon>Pentapetalae</taxon>
        <taxon>rosids</taxon>
        <taxon>malvids</taxon>
        <taxon>Malvales</taxon>
        <taxon>Malvaceae</taxon>
        <taxon>Malvoideae</taxon>
        <taxon>Gossypium</taxon>
    </lineage>
</organism>
<dbReference type="Proteomes" id="UP001358586">
    <property type="component" value="Chromosome 11"/>
</dbReference>
<dbReference type="EMBL" id="JARKNE010000011">
    <property type="protein sequence ID" value="KAK5784971.1"/>
    <property type="molecule type" value="Genomic_DNA"/>
</dbReference>
<keyword evidence="3" id="KW-1185">Reference proteome</keyword>
<dbReference type="PANTHER" id="PTHR47481:SF10">
    <property type="entry name" value="COPIA-LIKE POLYPROTEIN_RETROTRANSPOSON"/>
    <property type="match status" value="1"/>
</dbReference>
<evidence type="ECO:0000313" key="3">
    <source>
        <dbReference type="Proteomes" id="UP001358586"/>
    </source>
</evidence>
<reference evidence="2 3" key="1">
    <citation type="submission" date="2023-03" db="EMBL/GenBank/DDBJ databases">
        <title>WGS of Gossypium arboreum.</title>
        <authorList>
            <person name="Yu D."/>
        </authorList>
    </citation>
    <scope>NUCLEOTIDE SEQUENCE [LARGE SCALE GENOMIC DNA]</scope>
    <source>
        <tissue evidence="2">Leaf</tissue>
    </source>
</reference>
<sequence>MVALWQKQVRFIVAGYDLAGFLDGSIIAPARFVQALDGALVANLVVSAFNKQYNLLTLWLLSTISPSFLSSFTDMQTTSDVWTTMGTLFAAVKGLCAFLEASGSPISEAEQTEILLVGLPSDFDVVVSSAFLSVTLLPLQRIVDALLECEHRQAWAVQEVVFEVNLVESSPLQTVKDSARGGRSYSRGYERSFRSRL</sequence>
<proteinExistence type="predicted"/>
<evidence type="ECO:0000256" key="1">
    <source>
        <dbReference type="SAM" id="MobiDB-lite"/>
    </source>
</evidence>